<protein>
    <recommendedName>
        <fullName evidence="2">TauD/TfdA-like domain-containing protein</fullName>
    </recommendedName>
</protein>
<dbReference type="InterPro" id="IPR007817">
    <property type="entry name" value="Isocyanide_synthase_DIT1"/>
</dbReference>
<dbReference type="InterPro" id="IPR042098">
    <property type="entry name" value="TauD-like_sf"/>
</dbReference>
<evidence type="ECO:0000313" key="4">
    <source>
        <dbReference type="Proteomes" id="UP000827133"/>
    </source>
</evidence>
<dbReference type="RefSeq" id="XP_044676427.1">
    <property type="nucleotide sequence ID" value="XM_044827873.1"/>
</dbReference>
<sequence length="168" mass="19293">MSRKNLQRLIKTRFQLFQGATSSPRDTGFTLFSSSTLFFKYLPSWLKKDISKLTWSVSTSAFDNTVLRGLPLAIDHPTTGKLCLRYHEPWPQSKTRFDASDVTIDGLEATESAAICETIDSVLYDRRVALYYAWDKGDILVSDNILMMHTRSDFTAGVDRELWRIHFD</sequence>
<dbReference type="GeneID" id="68318144"/>
<dbReference type="GO" id="GO:0016491">
    <property type="term" value="F:oxidoreductase activity"/>
    <property type="evidence" value="ECO:0007669"/>
    <property type="project" value="UniProtKB-KW"/>
</dbReference>
<keyword evidence="1" id="KW-0560">Oxidoreductase</keyword>
<evidence type="ECO:0000259" key="2">
    <source>
        <dbReference type="Pfam" id="PF02668"/>
    </source>
</evidence>
<gene>
    <name evidence="3" type="ORF">J7337_010288</name>
</gene>
<dbReference type="Proteomes" id="UP000827133">
    <property type="component" value="Unassembled WGS sequence"/>
</dbReference>
<reference evidence="3" key="1">
    <citation type="journal article" date="2021" name="Mol. Plant Microbe Interact.">
        <title>Telomere to telomere genome assembly of Fusarium musae F31, causal agent of crown rot disease of banana.</title>
        <authorList>
            <person name="Degradi L."/>
            <person name="Tava V."/>
            <person name="Kunova A."/>
            <person name="Cortesi P."/>
            <person name="Saracchi M."/>
            <person name="Pasquali M."/>
        </authorList>
    </citation>
    <scope>NUCLEOTIDE SEQUENCE</scope>
    <source>
        <strain evidence="3">F31</strain>
    </source>
</reference>
<dbReference type="SUPFAM" id="SSF51197">
    <property type="entry name" value="Clavaminate synthase-like"/>
    <property type="match status" value="1"/>
</dbReference>
<evidence type="ECO:0000256" key="1">
    <source>
        <dbReference type="ARBA" id="ARBA00023002"/>
    </source>
</evidence>
<dbReference type="KEGG" id="fmu:J7337_010288"/>
<dbReference type="AlphaFoldDB" id="A0A9P8D8Z9"/>
<dbReference type="EMBL" id="JAHBCI010000008">
    <property type="protein sequence ID" value="KAG9497427.1"/>
    <property type="molecule type" value="Genomic_DNA"/>
</dbReference>
<keyword evidence="4" id="KW-1185">Reference proteome</keyword>
<comment type="caution">
    <text evidence="3">The sequence shown here is derived from an EMBL/GenBank/DDBJ whole genome shotgun (WGS) entry which is preliminary data.</text>
</comment>
<organism evidence="3 4">
    <name type="scientific">Fusarium musae</name>
    <dbReference type="NCBI Taxonomy" id="1042133"/>
    <lineage>
        <taxon>Eukaryota</taxon>
        <taxon>Fungi</taxon>
        <taxon>Dikarya</taxon>
        <taxon>Ascomycota</taxon>
        <taxon>Pezizomycotina</taxon>
        <taxon>Sordariomycetes</taxon>
        <taxon>Hypocreomycetidae</taxon>
        <taxon>Hypocreales</taxon>
        <taxon>Nectriaceae</taxon>
        <taxon>Fusarium</taxon>
    </lineage>
</organism>
<dbReference type="Gene3D" id="3.60.130.10">
    <property type="entry name" value="Clavaminate synthase-like"/>
    <property type="match status" value="1"/>
</dbReference>
<evidence type="ECO:0000313" key="3">
    <source>
        <dbReference type="EMBL" id="KAG9497427.1"/>
    </source>
</evidence>
<feature type="domain" description="TauD/TfdA-like" evidence="2">
    <location>
        <begin position="13"/>
        <end position="165"/>
    </location>
</feature>
<dbReference type="PANTHER" id="PTHR37285">
    <property type="entry name" value="SPORE WALL MATURATION PROTEIN DIT1"/>
    <property type="match status" value="1"/>
</dbReference>
<proteinExistence type="predicted"/>
<dbReference type="Pfam" id="PF02668">
    <property type="entry name" value="TauD"/>
    <property type="match status" value="1"/>
</dbReference>
<accession>A0A9P8D8Z9</accession>
<dbReference type="InterPro" id="IPR003819">
    <property type="entry name" value="TauD/TfdA-like"/>
</dbReference>
<name>A0A9P8D8Z9_9HYPO</name>
<dbReference type="PANTHER" id="PTHR37285:SF5">
    <property type="entry name" value="SPORE WALL MATURATION PROTEIN DIT1"/>
    <property type="match status" value="1"/>
</dbReference>